<protein>
    <submittedName>
        <fullName evidence="3">Conjugal transfer protein</fullName>
    </submittedName>
</protein>
<evidence type="ECO:0000259" key="2">
    <source>
        <dbReference type="Pfam" id="PF01832"/>
    </source>
</evidence>
<dbReference type="GO" id="GO:0004040">
    <property type="term" value="F:amidase activity"/>
    <property type="evidence" value="ECO:0007669"/>
    <property type="project" value="InterPro"/>
</dbReference>
<accession>A0A3D8GPA3</accession>
<organism evidence="3 4">
    <name type="scientific">Neobacillus piezotolerans</name>
    <dbReference type="NCBI Taxonomy" id="2259171"/>
    <lineage>
        <taxon>Bacteria</taxon>
        <taxon>Bacillati</taxon>
        <taxon>Bacillota</taxon>
        <taxon>Bacilli</taxon>
        <taxon>Bacillales</taxon>
        <taxon>Bacillaceae</taxon>
        <taxon>Neobacillus</taxon>
    </lineage>
</organism>
<dbReference type="AlphaFoldDB" id="A0A3D8GPA3"/>
<feature type="region of interest" description="Disordered" evidence="1">
    <location>
        <begin position="57"/>
        <end position="85"/>
    </location>
</feature>
<comment type="caution">
    <text evidence="3">The sequence shown here is derived from an EMBL/GenBank/DDBJ whole genome shotgun (WGS) entry which is preliminary data.</text>
</comment>
<reference evidence="3 4" key="1">
    <citation type="submission" date="2018-07" db="EMBL/GenBank/DDBJ databases">
        <title>Bacillus sp. YLB-04 draft genome sequence.</title>
        <authorList>
            <person name="Yu L."/>
            <person name="Tang X."/>
        </authorList>
    </citation>
    <scope>NUCLEOTIDE SEQUENCE [LARGE SCALE GENOMIC DNA]</scope>
    <source>
        <strain evidence="3 4">YLB-04</strain>
    </source>
</reference>
<evidence type="ECO:0000313" key="4">
    <source>
        <dbReference type="Proteomes" id="UP000257144"/>
    </source>
</evidence>
<name>A0A3D8GPA3_9BACI</name>
<keyword evidence="4" id="KW-1185">Reference proteome</keyword>
<dbReference type="Gene3D" id="1.10.530.10">
    <property type="match status" value="1"/>
</dbReference>
<gene>
    <name evidence="3" type="ORF">DRW41_15025</name>
</gene>
<dbReference type="OrthoDB" id="9805070at2"/>
<dbReference type="RefSeq" id="WP_115452834.1">
    <property type="nucleotide sequence ID" value="NZ_QNQT01000007.1"/>
</dbReference>
<evidence type="ECO:0000313" key="3">
    <source>
        <dbReference type="EMBL" id="RDU35906.1"/>
    </source>
</evidence>
<feature type="domain" description="Mannosyl-glycoprotein endo-beta-N-acetylglucosamidase-like" evidence="2">
    <location>
        <begin position="115"/>
        <end position="187"/>
    </location>
</feature>
<sequence length="231" mass="24566">MTVGPLSSNWFLYKTLMDTALFNQSSRLGAFGLSNSAFQILLEQALLKAQGNQMEPGNAGIATRLPENPSFGPPTLENAPASGLSGAQQNLASTGVEASALNSRLGGILENTGEFFVEAGRKYEISPALLAAISIHETGNGTSNAARFKFNVAGMMGKDGLKTYPSVKESIFDMARNLRQNYLDKGKMTIAQIGAKYAPIGAANDPTNLNNHWVKGVNKQFAALTSETDFA</sequence>
<dbReference type="Proteomes" id="UP000257144">
    <property type="component" value="Unassembled WGS sequence"/>
</dbReference>
<dbReference type="InterPro" id="IPR002901">
    <property type="entry name" value="MGlyc_endo_b_GlcNAc-like_dom"/>
</dbReference>
<dbReference type="EMBL" id="QNQT01000007">
    <property type="protein sequence ID" value="RDU35906.1"/>
    <property type="molecule type" value="Genomic_DNA"/>
</dbReference>
<dbReference type="Pfam" id="PF01832">
    <property type="entry name" value="Glucosaminidase"/>
    <property type="match status" value="1"/>
</dbReference>
<evidence type="ECO:0000256" key="1">
    <source>
        <dbReference type="SAM" id="MobiDB-lite"/>
    </source>
</evidence>
<proteinExistence type="predicted"/>